<dbReference type="Gene3D" id="1.25.40.10">
    <property type="entry name" value="Tetratricopeptide repeat domain"/>
    <property type="match status" value="1"/>
</dbReference>
<dbReference type="InterPro" id="IPR011990">
    <property type="entry name" value="TPR-like_helical_dom_sf"/>
</dbReference>
<dbReference type="InterPro" id="IPR029063">
    <property type="entry name" value="SAM-dependent_MTases_sf"/>
</dbReference>
<gene>
    <name evidence="1" type="ORF">L3V18_13035</name>
</gene>
<dbReference type="InterPro" id="IPR008884">
    <property type="entry name" value="TylF_MeTrfase"/>
</dbReference>
<organism evidence="1 2">
    <name type="scientific">Marilutibacter chinensis</name>
    <dbReference type="NCBI Taxonomy" id="2912247"/>
    <lineage>
        <taxon>Bacteria</taxon>
        <taxon>Pseudomonadati</taxon>
        <taxon>Pseudomonadota</taxon>
        <taxon>Gammaproteobacteria</taxon>
        <taxon>Lysobacterales</taxon>
        <taxon>Lysobacteraceae</taxon>
        <taxon>Marilutibacter</taxon>
    </lineage>
</organism>
<reference evidence="1" key="1">
    <citation type="submission" date="2022-01" db="EMBL/GenBank/DDBJ databases">
        <title>Lysobacter chinensis sp. nov., a bacterium isolated from cow dung compost.</title>
        <authorList>
            <person name="Liu Y."/>
        </authorList>
    </citation>
    <scope>NUCLEOTIDE SEQUENCE</scope>
    <source>
        <strain evidence="1">TLK-CK17</strain>
    </source>
</reference>
<accession>A0ABS9HUZ9</accession>
<dbReference type="Pfam" id="PF13578">
    <property type="entry name" value="Methyltransf_24"/>
    <property type="match status" value="1"/>
</dbReference>
<comment type="caution">
    <text evidence="1">The sequence shown here is derived from an EMBL/GenBank/DDBJ whole genome shotgun (WGS) entry which is preliminary data.</text>
</comment>
<protein>
    <submittedName>
        <fullName evidence="1">Class I SAM-dependent methyltransferase</fullName>
    </submittedName>
</protein>
<evidence type="ECO:0000313" key="2">
    <source>
        <dbReference type="Proteomes" id="UP001430796"/>
    </source>
</evidence>
<dbReference type="RefSeq" id="WP_237055570.1">
    <property type="nucleotide sequence ID" value="NZ_JAKJPO010000008.1"/>
</dbReference>
<dbReference type="PANTHER" id="PTHR40036:SF1">
    <property type="entry name" value="MACROCIN O-METHYLTRANSFERASE"/>
    <property type="match status" value="1"/>
</dbReference>
<proteinExistence type="predicted"/>
<dbReference type="Gene3D" id="3.40.50.150">
    <property type="entry name" value="Vaccinia Virus protein VP39"/>
    <property type="match status" value="1"/>
</dbReference>
<name>A0ABS9HUZ9_9GAMM</name>
<dbReference type="GO" id="GO:0032259">
    <property type="term" value="P:methylation"/>
    <property type="evidence" value="ECO:0007669"/>
    <property type="project" value="UniProtKB-KW"/>
</dbReference>
<keyword evidence="1" id="KW-0808">Transferase</keyword>
<dbReference type="SUPFAM" id="SSF53335">
    <property type="entry name" value="S-adenosyl-L-methionine-dependent methyltransferases"/>
    <property type="match status" value="1"/>
</dbReference>
<dbReference type="Proteomes" id="UP001430796">
    <property type="component" value="Unassembled WGS sequence"/>
</dbReference>
<dbReference type="EMBL" id="JAKJPO010000008">
    <property type="protein sequence ID" value="MCF7222700.1"/>
    <property type="molecule type" value="Genomic_DNA"/>
</dbReference>
<sequence>MDRFPPPANAGTDALDHARREWLAGLAAAHREAPSARTALELAQGCWRCGEYADAWPRFVEARDRAPDAAGAHLALLRAASMLGFREDEAAALASALQAHPDDPQIVLHAALSEVPDDLEQARARLMRVANEPACAGYALAIDVVAGRQPPDTIEAVLATPGLDPGQRARWESLRWAARHADGPARHVGLPSRVLECALAAASLEGLTMECGVYFGRSLDIIARRLGQPVHGFDSFQGLPEAWKAGEGAGSYSTAGRLPKVAANVSLHPGWFERSLPPFLDAHPGPVRLLHIDCDIYSSTRTVLEAVGPRLQAGSVIVFDDMLGYPGYETHELRAFTEFVERTGLRWELLAACLLGREVAVRISGH</sequence>
<keyword evidence="1" id="KW-0489">Methyltransferase</keyword>
<dbReference type="GO" id="GO:0008168">
    <property type="term" value="F:methyltransferase activity"/>
    <property type="evidence" value="ECO:0007669"/>
    <property type="project" value="UniProtKB-KW"/>
</dbReference>
<keyword evidence="2" id="KW-1185">Reference proteome</keyword>
<evidence type="ECO:0000313" key="1">
    <source>
        <dbReference type="EMBL" id="MCF7222700.1"/>
    </source>
</evidence>
<reference evidence="1" key="2">
    <citation type="submission" date="2022-01" db="EMBL/GenBank/DDBJ databases">
        <authorList>
            <person name="Zhou L.Y."/>
        </authorList>
    </citation>
    <scope>NUCLEOTIDE SEQUENCE</scope>
    <source>
        <strain evidence="1">TLK-CK17</strain>
    </source>
</reference>
<dbReference type="PANTHER" id="PTHR40036">
    <property type="entry name" value="MACROCIN O-METHYLTRANSFERASE"/>
    <property type="match status" value="1"/>
</dbReference>